<evidence type="ECO:0000256" key="1">
    <source>
        <dbReference type="SAM" id="MobiDB-lite"/>
    </source>
</evidence>
<protein>
    <submittedName>
        <fullName evidence="3">Uncharacterized protein</fullName>
    </submittedName>
</protein>
<feature type="signal peptide" evidence="2">
    <location>
        <begin position="1"/>
        <end position="17"/>
    </location>
</feature>
<accession>J0WNE9</accession>
<keyword evidence="2" id="KW-0732">Signal</keyword>
<evidence type="ECO:0000256" key="2">
    <source>
        <dbReference type="SAM" id="SignalP"/>
    </source>
</evidence>
<evidence type="ECO:0000313" key="4">
    <source>
        <dbReference type="Proteomes" id="UP000006514"/>
    </source>
</evidence>
<keyword evidence="4" id="KW-1185">Reference proteome</keyword>
<dbReference type="AlphaFoldDB" id="J0WNE9"/>
<dbReference type="InterPro" id="IPR021109">
    <property type="entry name" value="Peptidase_aspartic_dom_sf"/>
</dbReference>
<organism evidence="3 4">
    <name type="scientific">Auricularia subglabra (strain TFB-10046 / SS5)</name>
    <name type="common">White-rot fungus</name>
    <name type="synonym">Auricularia delicata (strain TFB10046)</name>
    <dbReference type="NCBI Taxonomy" id="717982"/>
    <lineage>
        <taxon>Eukaryota</taxon>
        <taxon>Fungi</taxon>
        <taxon>Dikarya</taxon>
        <taxon>Basidiomycota</taxon>
        <taxon>Agaricomycotina</taxon>
        <taxon>Agaricomycetes</taxon>
        <taxon>Auriculariales</taxon>
        <taxon>Auriculariaceae</taxon>
        <taxon>Auricularia</taxon>
    </lineage>
</organism>
<gene>
    <name evidence="3" type="ORF">AURDEDRAFT_177542</name>
</gene>
<sequence>MAHLRAAVLWLLMGTLASSRRLRRPHRPQSSSIQPSSREPRALQGRLRYAMLHRPCCGRGAFTIQLACNTVGGALEPDQRALNAHLRLAVLWLRPGAPAAYARDPTSVSLPCLTLNAPTSTSHPASASLCSDHPAALVSPFLPDDEAALLFNSRVTPSAVRSTPPPARNALLSTEAAWLLTDALDALLHRRGFFPMPTTIGSNASSDLPHVPRTPGSTFSFHALLLTPPSGRLSCSRDSLPKNTLRLPFSFVFVQHLSPHHGSNATFSPSLTLYYVHLQALRKPIGGYQYLRSSNAIRRAVGWPCDIYEQVLEFLRCAAYECFSDTTIIGCTALSTAMIYDICARTHDAFSQLPSYEDDWPFKALLKRYLRNAAKRRRAASYHRVSLTTTRSSARAANSGYSIPSSILAHKSSIKIGGDDDPSAVRDVPIYWGKAHGYRLRVHPDTGKERTYITYPAAQRIGATLRCVPYIGWHSLVDDVRLMRFDDGSLWPCHAMAHFTTNLGGMKQDMSAFVVDSTICGVDLILGTRWLRKHRGYHDWFSEVASSGFTSPSVVDSNSEEEIIIKMTGPWSREAFARKIVEEACLFGDDYSLATIMNDFPRVGVDDARLWLAYMKDLDSRGGPCDYAIMDSFRSVPWTKLFARNAGDAAQLEQLSAKVNGSAPNVPLAEPHVPKRSASVAVHSHEAGSADRGVNPHGKVVNAIFGRTTIQSFKIVQRFH</sequence>
<name>J0WNE9_AURST</name>
<feature type="compositionally biased region" description="Low complexity" evidence="1">
    <location>
        <begin position="28"/>
        <end position="37"/>
    </location>
</feature>
<reference evidence="4" key="1">
    <citation type="journal article" date="2012" name="Science">
        <title>The Paleozoic origin of enzymatic lignin decomposition reconstructed from 31 fungal genomes.</title>
        <authorList>
            <person name="Floudas D."/>
            <person name="Binder M."/>
            <person name="Riley R."/>
            <person name="Barry K."/>
            <person name="Blanchette R.A."/>
            <person name="Henrissat B."/>
            <person name="Martinez A.T."/>
            <person name="Otillar R."/>
            <person name="Spatafora J.W."/>
            <person name="Yadav J.S."/>
            <person name="Aerts A."/>
            <person name="Benoit I."/>
            <person name="Boyd A."/>
            <person name="Carlson A."/>
            <person name="Copeland A."/>
            <person name="Coutinho P.M."/>
            <person name="de Vries R.P."/>
            <person name="Ferreira P."/>
            <person name="Findley K."/>
            <person name="Foster B."/>
            <person name="Gaskell J."/>
            <person name="Glotzer D."/>
            <person name="Gorecki P."/>
            <person name="Heitman J."/>
            <person name="Hesse C."/>
            <person name="Hori C."/>
            <person name="Igarashi K."/>
            <person name="Jurgens J.A."/>
            <person name="Kallen N."/>
            <person name="Kersten P."/>
            <person name="Kohler A."/>
            <person name="Kuees U."/>
            <person name="Kumar T.K.A."/>
            <person name="Kuo A."/>
            <person name="LaButti K."/>
            <person name="Larrondo L.F."/>
            <person name="Lindquist E."/>
            <person name="Ling A."/>
            <person name="Lombard V."/>
            <person name="Lucas S."/>
            <person name="Lundell T."/>
            <person name="Martin R."/>
            <person name="McLaughlin D.J."/>
            <person name="Morgenstern I."/>
            <person name="Morin E."/>
            <person name="Murat C."/>
            <person name="Nagy L.G."/>
            <person name="Nolan M."/>
            <person name="Ohm R.A."/>
            <person name="Patyshakuliyeva A."/>
            <person name="Rokas A."/>
            <person name="Ruiz-Duenas F.J."/>
            <person name="Sabat G."/>
            <person name="Salamov A."/>
            <person name="Samejima M."/>
            <person name="Schmutz J."/>
            <person name="Slot J.C."/>
            <person name="St John F."/>
            <person name="Stenlid J."/>
            <person name="Sun H."/>
            <person name="Sun S."/>
            <person name="Syed K."/>
            <person name="Tsang A."/>
            <person name="Wiebenga A."/>
            <person name="Young D."/>
            <person name="Pisabarro A."/>
            <person name="Eastwood D.C."/>
            <person name="Martin F."/>
            <person name="Cullen D."/>
            <person name="Grigoriev I.V."/>
            <person name="Hibbett D.S."/>
        </authorList>
    </citation>
    <scope>NUCLEOTIDE SEQUENCE [LARGE SCALE GENOMIC DNA]</scope>
    <source>
        <strain evidence="4">TFB10046</strain>
    </source>
</reference>
<evidence type="ECO:0000313" key="3">
    <source>
        <dbReference type="EMBL" id="EJD33375.1"/>
    </source>
</evidence>
<dbReference type="Proteomes" id="UP000006514">
    <property type="component" value="Unassembled WGS sequence"/>
</dbReference>
<dbReference type="InParanoid" id="J0WNE9"/>
<feature type="chain" id="PRO_5003741341" evidence="2">
    <location>
        <begin position="18"/>
        <end position="720"/>
    </location>
</feature>
<feature type="region of interest" description="Disordered" evidence="1">
    <location>
        <begin position="21"/>
        <end position="40"/>
    </location>
</feature>
<dbReference type="KEGG" id="adl:AURDEDRAFT_177542"/>
<dbReference type="EMBL" id="JH688264">
    <property type="protein sequence ID" value="EJD33375.1"/>
    <property type="molecule type" value="Genomic_DNA"/>
</dbReference>
<proteinExistence type="predicted"/>
<dbReference type="Gene3D" id="2.40.70.10">
    <property type="entry name" value="Acid Proteases"/>
    <property type="match status" value="1"/>
</dbReference>